<sequence>MIVRLLQNKYGLQARLLQGKCTLQSHSQAFYRNKTRAFVCSNVCNIRRYPKLLKVDSQNICRRMFYSLFKRPTMEELQLSDKVPEQFVLIYNNRMKNYLLYGHFTIYLCIAMFIIVVLLKNGSSFKSDNKAGSTSKLFEQDQLIFLSALITFAVIVQSLILRMPVRIYNNPKTNHYAFIYYGLIPNNKRKLFCKLSDIIKQEEKGLLPWKDSRFIIKERDNVILIHEFFRTPSDLNIILGYEKPPNEQ</sequence>
<organism evidence="2 3">
    <name type="scientific">Agrilus planipennis</name>
    <name type="common">Emerald ash borer</name>
    <name type="synonym">Agrilus marcopoli</name>
    <dbReference type="NCBI Taxonomy" id="224129"/>
    <lineage>
        <taxon>Eukaryota</taxon>
        <taxon>Metazoa</taxon>
        <taxon>Ecdysozoa</taxon>
        <taxon>Arthropoda</taxon>
        <taxon>Hexapoda</taxon>
        <taxon>Insecta</taxon>
        <taxon>Pterygota</taxon>
        <taxon>Neoptera</taxon>
        <taxon>Endopterygota</taxon>
        <taxon>Coleoptera</taxon>
        <taxon>Polyphaga</taxon>
        <taxon>Elateriformia</taxon>
        <taxon>Buprestoidea</taxon>
        <taxon>Buprestidae</taxon>
        <taxon>Agrilinae</taxon>
        <taxon>Agrilus</taxon>
    </lineage>
</organism>
<dbReference type="OrthoDB" id="7407406at2759"/>
<name>A0A1W4XCY1_AGRPL</name>
<reference evidence="3" key="1">
    <citation type="submission" date="2025-08" db="UniProtKB">
        <authorList>
            <consortium name="RefSeq"/>
        </authorList>
    </citation>
    <scope>IDENTIFICATION</scope>
    <source>
        <tissue evidence="3">Entire body</tissue>
    </source>
</reference>
<feature type="transmembrane region" description="Helical" evidence="1">
    <location>
        <begin position="143"/>
        <end position="161"/>
    </location>
</feature>
<keyword evidence="1" id="KW-0472">Membrane</keyword>
<dbReference type="KEGG" id="apln:108742980"/>
<keyword evidence="1" id="KW-0812">Transmembrane</keyword>
<proteinExistence type="predicted"/>
<evidence type="ECO:0000256" key="1">
    <source>
        <dbReference type="SAM" id="Phobius"/>
    </source>
</evidence>
<keyword evidence="1" id="KW-1133">Transmembrane helix</keyword>
<dbReference type="STRING" id="224129.A0A1W4XCY1"/>
<feature type="transmembrane region" description="Helical" evidence="1">
    <location>
        <begin position="98"/>
        <end position="119"/>
    </location>
</feature>
<evidence type="ECO:0000313" key="2">
    <source>
        <dbReference type="Proteomes" id="UP000192223"/>
    </source>
</evidence>
<keyword evidence="2" id="KW-1185">Reference proteome</keyword>
<accession>A0A1W4XCY1</accession>
<dbReference type="InParanoid" id="A0A1W4XCY1"/>
<dbReference type="RefSeq" id="XP_018333859.1">
    <property type="nucleotide sequence ID" value="XM_018478357.1"/>
</dbReference>
<dbReference type="GeneID" id="108742980"/>
<protein>
    <submittedName>
        <fullName evidence="3">Uncharacterized protein LOC108742980</fullName>
    </submittedName>
</protein>
<dbReference type="AlphaFoldDB" id="A0A1W4XCY1"/>
<gene>
    <name evidence="3" type="primary">LOC108742980</name>
</gene>
<dbReference type="Proteomes" id="UP000192223">
    <property type="component" value="Unplaced"/>
</dbReference>
<evidence type="ECO:0000313" key="3">
    <source>
        <dbReference type="RefSeq" id="XP_018333859.1"/>
    </source>
</evidence>